<evidence type="ECO:0000313" key="1">
    <source>
        <dbReference type="EMBL" id="PCK32900.1"/>
    </source>
</evidence>
<dbReference type="EMBL" id="NKHF01000023">
    <property type="protein sequence ID" value="PCK32900.1"/>
    <property type="molecule type" value="Genomic_DNA"/>
</dbReference>
<dbReference type="Proteomes" id="UP000228621">
    <property type="component" value="Unassembled WGS sequence"/>
</dbReference>
<dbReference type="RefSeq" id="WP_099640969.1">
    <property type="nucleotide sequence ID" value="NZ_NKHF01000023.1"/>
</dbReference>
<comment type="caution">
    <text evidence="1">The sequence shown here is derived from an EMBL/GenBank/DDBJ whole genome shotgun (WGS) entry which is preliminary data.</text>
</comment>
<organism evidence="1 2">
    <name type="scientific">Pseudoalteromonas piscicida</name>
    <dbReference type="NCBI Taxonomy" id="43662"/>
    <lineage>
        <taxon>Bacteria</taxon>
        <taxon>Pseudomonadati</taxon>
        <taxon>Pseudomonadota</taxon>
        <taxon>Gammaproteobacteria</taxon>
        <taxon>Alteromonadales</taxon>
        <taxon>Pseudoalteromonadaceae</taxon>
        <taxon>Pseudoalteromonas</taxon>
    </lineage>
</organism>
<reference evidence="2" key="1">
    <citation type="journal article" date="2019" name="Genome Announc.">
        <title>Draft Genome Sequence of Pseudoalteromonas piscicida Strain 36Y ROTHPW, an Hypersaline Seawater Isolate from the South Coast of Sonora, Mexico.</title>
        <authorList>
            <person name="Sanchez-Diaz R."/>
            <person name="Molina-Garza Z.J."/>
            <person name="Cruz-Suarez L.E."/>
            <person name="Selvin J."/>
            <person name="Kiran G.S."/>
            <person name="Ibarra-Gamez J.C."/>
            <person name="Gomez-Gil B."/>
            <person name="Galaviz-Silva L."/>
        </authorList>
    </citation>
    <scope>NUCLEOTIDE SEQUENCE [LARGE SCALE GENOMIC DNA]</scope>
    <source>
        <strain evidence="2">36Y_RITHPW</strain>
    </source>
</reference>
<protein>
    <submittedName>
        <fullName evidence="1">Thermostable hemolysin</fullName>
    </submittedName>
</protein>
<evidence type="ECO:0000313" key="2">
    <source>
        <dbReference type="Proteomes" id="UP000228621"/>
    </source>
</evidence>
<proteinExistence type="predicted"/>
<dbReference type="InterPro" id="IPR022050">
    <property type="entry name" value="T_hemolysin"/>
</dbReference>
<name>A0A2A5JU27_PSEO7</name>
<dbReference type="OrthoDB" id="7432757at2"/>
<dbReference type="AlphaFoldDB" id="A0A2A5JU27"/>
<accession>A0A2A5JU27</accession>
<keyword evidence="2" id="KW-1185">Reference proteome</keyword>
<dbReference type="Pfam" id="PF12261">
    <property type="entry name" value="T_hemolysin"/>
    <property type="match status" value="1"/>
</dbReference>
<sequence>MGEALQTFNTPSRLRWANKTSAAREELEHAIHRGFAHAFGADIHEYYPLLSHLNYRQTDCFLGLRFATKEPLFVEQYLNHPIEQCLSMVAKRSHIAELGNLFSTGRMATLGHFIVLTQALLESDVRYLVFTATKQVRALMKLCQVEVNKISLAHDTIASAKDYGSYYECAPMVCSVDLQQALQVITSTEVYQHLLQGLNVEVASLKEAFLYV</sequence>
<gene>
    <name evidence="1" type="ORF">CEX98_04740</name>
</gene>